<name>A0A225MGU3_9BURK</name>
<dbReference type="AlphaFoldDB" id="A0A225MGU3"/>
<dbReference type="SUPFAM" id="SSF89796">
    <property type="entry name" value="CoA-transferase family III (CaiB/BaiF)"/>
    <property type="match status" value="1"/>
</dbReference>
<accession>A0A225MGU3</accession>
<protein>
    <submittedName>
        <fullName evidence="2">Succinyl-CoA--benzylsuccinate CoA-transferase</fullName>
    </submittedName>
</protein>
<proteinExistence type="predicted"/>
<dbReference type="GO" id="GO:0008410">
    <property type="term" value="F:CoA-transferase activity"/>
    <property type="evidence" value="ECO:0007669"/>
    <property type="project" value="TreeGrafter"/>
</dbReference>
<keyword evidence="3" id="KW-1185">Reference proteome</keyword>
<dbReference type="EMBL" id="NJIH01000006">
    <property type="protein sequence ID" value="OWT60102.1"/>
    <property type="molecule type" value="Genomic_DNA"/>
</dbReference>
<dbReference type="PANTHER" id="PTHR48207:SF3">
    <property type="entry name" value="SUCCINATE--HYDROXYMETHYLGLUTARATE COA-TRANSFERASE"/>
    <property type="match status" value="1"/>
</dbReference>
<dbReference type="Gene3D" id="3.30.1540.10">
    <property type="entry name" value="formyl-coa transferase, domain 3"/>
    <property type="match status" value="1"/>
</dbReference>
<dbReference type="InterPro" id="IPR044855">
    <property type="entry name" value="CoA-Trfase_III_dom3_sf"/>
</dbReference>
<organism evidence="2 3">
    <name type="scientific">Candidimonas nitroreducens</name>
    <dbReference type="NCBI Taxonomy" id="683354"/>
    <lineage>
        <taxon>Bacteria</taxon>
        <taxon>Pseudomonadati</taxon>
        <taxon>Pseudomonadota</taxon>
        <taxon>Betaproteobacteria</taxon>
        <taxon>Burkholderiales</taxon>
        <taxon>Alcaligenaceae</taxon>
        <taxon>Candidimonas</taxon>
    </lineage>
</organism>
<evidence type="ECO:0000256" key="1">
    <source>
        <dbReference type="ARBA" id="ARBA00022679"/>
    </source>
</evidence>
<evidence type="ECO:0000313" key="2">
    <source>
        <dbReference type="EMBL" id="OWT60102.1"/>
    </source>
</evidence>
<sequence>MNEAAMNQNSCASPSSGALEGILVLEIAGAAVQYCGKMFADLGADVILIEPPGGASTREAAPFLEGTLDDDGQSVRSLPFVYLNTGKKSVTLDLQTAEGRASLHRLAAHADLLIEGGRPGELAAAGCSYESLSASNPALVMTSITPYGQTGPYSSHEAEDLVCMATGGFLYLGGYPDTPPIGAYGNQAYFCGSMFGAVASMLALTRAEATGQGDHVDVSIQECMVLAMENAVQFYELEGTLRRRTAGLQRFAGTGVYACADGYIYMMAGGIGANRFWDRTIEWLKEEGVPGVERLYGDAWSKTAYLQSDEAKRIFMEVFGEWAGKKTKAYLYAAAQDRHVPAAAINAVDDLVASPQLAARQYFSEINQPGWPRPALIPGPPYQLTRTPWALRRPAPFPGQHNDEIFRALKNRPQRRHDKEEIQ</sequence>
<dbReference type="PANTHER" id="PTHR48207">
    <property type="entry name" value="SUCCINATE--HYDROXYMETHYLGLUTARATE COA-TRANSFERASE"/>
    <property type="match status" value="1"/>
</dbReference>
<dbReference type="InterPro" id="IPR003673">
    <property type="entry name" value="CoA-Trfase_fam_III"/>
</dbReference>
<dbReference type="Proteomes" id="UP000214603">
    <property type="component" value="Unassembled WGS sequence"/>
</dbReference>
<dbReference type="Pfam" id="PF02515">
    <property type="entry name" value="CoA_transf_3"/>
    <property type="match status" value="1"/>
</dbReference>
<comment type="caution">
    <text evidence="2">The sequence shown here is derived from an EMBL/GenBank/DDBJ whole genome shotgun (WGS) entry which is preliminary data.</text>
</comment>
<dbReference type="Gene3D" id="3.40.50.10540">
    <property type="entry name" value="Crotonobetainyl-coa:carnitine coa-transferase, domain 1"/>
    <property type="match status" value="1"/>
</dbReference>
<dbReference type="InterPro" id="IPR050483">
    <property type="entry name" value="CoA-transferase_III_domain"/>
</dbReference>
<evidence type="ECO:0000313" key="3">
    <source>
        <dbReference type="Proteomes" id="UP000214603"/>
    </source>
</evidence>
<keyword evidence="1 2" id="KW-0808">Transferase</keyword>
<reference evidence="3" key="1">
    <citation type="submission" date="2017-06" db="EMBL/GenBank/DDBJ databases">
        <title>Herbaspirillum phytohormonus sp. nov., isolated from the root nodule of Robinia pseudoacacia in lead-zinc mine.</title>
        <authorList>
            <person name="Fan M."/>
            <person name="Lin Y."/>
        </authorList>
    </citation>
    <scope>NUCLEOTIDE SEQUENCE [LARGE SCALE GENOMIC DNA]</scope>
    <source>
        <strain evidence="3">SC-089</strain>
    </source>
</reference>
<gene>
    <name evidence="2" type="ORF">CEY11_10520</name>
</gene>
<dbReference type="InterPro" id="IPR023606">
    <property type="entry name" value="CoA-Trfase_III_dom_1_sf"/>
</dbReference>